<evidence type="ECO:0000256" key="1">
    <source>
        <dbReference type="ARBA" id="ARBA00004123"/>
    </source>
</evidence>
<feature type="domain" description="Shelterin complex subunit TPP1/Est3" evidence="7">
    <location>
        <begin position="9"/>
        <end position="76"/>
    </location>
</feature>
<feature type="compositionally biased region" description="Low complexity" evidence="6">
    <location>
        <begin position="269"/>
        <end position="291"/>
    </location>
</feature>
<evidence type="ECO:0000256" key="4">
    <source>
        <dbReference type="ARBA" id="ARBA00022895"/>
    </source>
</evidence>
<evidence type="ECO:0000256" key="3">
    <source>
        <dbReference type="ARBA" id="ARBA00022454"/>
    </source>
</evidence>
<evidence type="ECO:0000256" key="5">
    <source>
        <dbReference type="ARBA" id="ARBA00023242"/>
    </source>
</evidence>
<evidence type="ECO:0000313" key="9">
    <source>
        <dbReference type="RefSeq" id="XP_008565791.1"/>
    </source>
</evidence>
<keyword evidence="3" id="KW-0158">Chromosome</keyword>
<evidence type="ECO:0000259" key="7">
    <source>
        <dbReference type="Pfam" id="PF10341"/>
    </source>
</evidence>
<proteinExistence type="predicted"/>
<dbReference type="RefSeq" id="XP_008565791.1">
    <property type="nucleotide sequence ID" value="XM_008567569.1"/>
</dbReference>
<organism evidence="8 9">
    <name type="scientific">Galeopterus variegatus</name>
    <name type="common">Malayan flying lemur</name>
    <name type="synonym">Cynocephalus variegatus</name>
    <dbReference type="NCBI Taxonomy" id="482537"/>
    <lineage>
        <taxon>Eukaryota</taxon>
        <taxon>Metazoa</taxon>
        <taxon>Chordata</taxon>
        <taxon>Craniata</taxon>
        <taxon>Vertebrata</taxon>
        <taxon>Euteleostomi</taxon>
        <taxon>Mammalia</taxon>
        <taxon>Eutheria</taxon>
        <taxon>Euarchontoglires</taxon>
        <taxon>Dermoptera</taxon>
        <taxon>Cynocephalidae</taxon>
        <taxon>Galeopterus</taxon>
    </lineage>
</organism>
<evidence type="ECO:0000256" key="2">
    <source>
        <dbReference type="ARBA" id="ARBA00004574"/>
    </source>
</evidence>
<dbReference type="Pfam" id="PF10341">
    <property type="entry name" value="TPP1"/>
    <property type="match status" value="1"/>
</dbReference>
<accession>A0ABM0QBQ0</accession>
<reference evidence="9" key="1">
    <citation type="submission" date="2025-08" db="UniProtKB">
        <authorList>
            <consortium name="RefSeq"/>
        </authorList>
    </citation>
    <scope>IDENTIFICATION</scope>
</reference>
<feature type="region of interest" description="Disordered" evidence="6">
    <location>
        <begin position="335"/>
        <end position="413"/>
    </location>
</feature>
<comment type="subcellular location">
    <subcellularLocation>
        <location evidence="2">Chromosome</location>
        <location evidence="2">Telomere</location>
    </subcellularLocation>
    <subcellularLocation>
        <location evidence="1">Nucleus</location>
    </subcellularLocation>
</comment>
<gene>
    <name evidence="9" type="primary">ACD</name>
</gene>
<protein>
    <submittedName>
        <fullName evidence="9">Adrenocortical dysplasia protein homolog isoform X1</fullName>
    </submittedName>
</protein>
<feature type="compositionally biased region" description="Low complexity" evidence="6">
    <location>
        <begin position="339"/>
        <end position="359"/>
    </location>
</feature>
<dbReference type="InterPro" id="IPR019437">
    <property type="entry name" value="TPP1/Est3"/>
</dbReference>
<evidence type="ECO:0000256" key="6">
    <source>
        <dbReference type="SAM" id="MobiDB-lite"/>
    </source>
</evidence>
<dbReference type="PANTHER" id="PTHR14487:SF3">
    <property type="entry name" value="ADRENOCORTICAL DYSPLASIA PROTEIN HOMOLOG"/>
    <property type="match status" value="1"/>
</dbReference>
<sequence>MAGPGSLVLRPWIRELILGSDALSSPRVGQLLEVLQEAKAPGPSHAPDAPDVGAMLLVSDGTYSIRCFVTREALDTSACPQNSISRWTASACCPVSSPASGYLVATRTWKCRKNSMTTLRSTFQSPPPPMQVLVGGDPNSLWSDLSGLKPSSLLPYHPFSLSLSLSSGGLPPGLSLSQLLDEVKEDQEHQGALVHLAESCLMLAGPCTTPPLTRWAASRCRATGEAGYTVPSIMLHISKNDQQILSSLGRGQRAQSPELPAPDPALQDISPTLISSPSSSPSSSGTPALPSHMPSEESGASISLLPALSLAAPDPVQRGSSQALPAICSAPGPLPLSSPHPSHSSNSSLPSCSPSLLPLGHVPNPHQAHMTSTHKPSLEFKELGLPTKNLQPSPRTRATKGAQESCPVWDTPKRHRDGSTFQYEYKPPCTSLCAQVQAARLPPQLVAWALHFLMEPQPESELTQV</sequence>
<dbReference type="InterPro" id="IPR028631">
    <property type="entry name" value="ACD"/>
</dbReference>
<dbReference type="Gene3D" id="2.40.50.960">
    <property type="match status" value="1"/>
</dbReference>
<dbReference type="GeneID" id="103586317"/>
<keyword evidence="4" id="KW-0779">Telomere</keyword>
<keyword evidence="8" id="KW-1185">Reference proteome</keyword>
<dbReference type="Proteomes" id="UP000694923">
    <property type="component" value="Unplaced"/>
</dbReference>
<keyword evidence="5" id="KW-0539">Nucleus</keyword>
<feature type="region of interest" description="Disordered" evidence="6">
    <location>
        <begin position="247"/>
        <end position="300"/>
    </location>
</feature>
<name>A0ABM0QBQ0_GALVR</name>
<dbReference type="PANTHER" id="PTHR14487">
    <property type="entry name" value="ADRENOCORTICAL DYSPLASIA PROTEIN ACD"/>
    <property type="match status" value="1"/>
</dbReference>
<evidence type="ECO:0000313" key="8">
    <source>
        <dbReference type="Proteomes" id="UP000694923"/>
    </source>
</evidence>